<accession>A0ABR2BIE8</accession>
<dbReference type="Proteomes" id="UP001472677">
    <property type="component" value="Unassembled WGS sequence"/>
</dbReference>
<sequence>MVPIISFSKIWVALGLLFDASPREQRQKHASASAPNPTGLLKHASSLVASHRPPVDVFPSLPRGDLMSPTVKDWTYSLKAFFGKKNQHWGRAVHVGLHITKLCVKVGVHKHKVHLRPGIRATAARPT</sequence>
<comment type="caution">
    <text evidence="1">The sequence shown here is derived from an EMBL/GenBank/DDBJ whole genome shotgun (WGS) entry which is preliminary data.</text>
</comment>
<evidence type="ECO:0000313" key="1">
    <source>
        <dbReference type="EMBL" id="KAK8506212.1"/>
    </source>
</evidence>
<evidence type="ECO:0000313" key="2">
    <source>
        <dbReference type="Proteomes" id="UP001472677"/>
    </source>
</evidence>
<proteinExistence type="predicted"/>
<keyword evidence="2" id="KW-1185">Reference proteome</keyword>
<name>A0ABR2BIE8_9ROSI</name>
<dbReference type="EMBL" id="JBBPBM010000120">
    <property type="protein sequence ID" value="KAK8506212.1"/>
    <property type="molecule type" value="Genomic_DNA"/>
</dbReference>
<protein>
    <submittedName>
        <fullName evidence="1">Uncharacterized protein</fullName>
    </submittedName>
</protein>
<organism evidence="1 2">
    <name type="scientific">Hibiscus sabdariffa</name>
    <name type="common">roselle</name>
    <dbReference type="NCBI Taxonomy" id="183260"/>
    <lineage>
        <taxon>Eukaryota</taxon>
        <taxon>Viridiplantae</taxon>
        <taxon>Streptophyta</taxon>
        <taxon>Embryophyta</taxon>
        <taxon>Tracheophyta</taxon>
        <taxon>Spermatophyta</taxon>
        <taxon>Magnoliopsida</taxon>
        <taxon>eudicotyledons</taxon>
        <taxon>Gunneridae</taxon>
        <taxon>Pentapetalae</taxon>
        <taxon>rosids</taxon>
        <taxon>malvids</taxon>
        <taxon>Malvales</taxon>
        <taxon>Malvaceae</taxon>
        <taxon>Malvoideae</taxon>
        <taxon>Hibiscus</taxon>
    </lineage>
</organism>
<reference evidence="1 2" key="1">
    <citation type="journal article" date="2024" name="G3 (Bethesda)">
        <title>Genome assembly of Hibiscus sabdariffa L. provides insights into metabolisms of medicinal natural products.</title>
        <authorList>
            <person name="Kim T."/>
        </authorList>
    </citation>
    <scope>NUCLEOTIDE SEQUENCE [LARGE SCALE GENOMIC DNA]</scope>
    <source>
        <strain evidence="1">TK-2024</strain>
        <tissue evidence="1">Old leaves</tissue>
    </source>
</reference>
<gene>
    <name evidence="1" type="ORF">V6N12_074262</name>
</gene>